<reference evidence="2" key="1">
    <citation type="submission" date="2020-07" db="EMBL/GenBank/DDBJ databases">
        <title>Genome sequence and genetic diversity analysis of an under-domesticated orphan crop, white fonio (Digitaria exilis).</title>
        <authorList>
            <person name="Bennetzen J.L."/>
            <person name="Chen S."/>
            <person name="Ma X."/>
            <person name="Wang X."/>
            <person name="Yssel A.E.J."/>
            <person name="Chaluvadi S.R."/>
            <person name="Johnson M."/>
            <person name="Gangashetty P."/>
            <person name="Hamidou F."/>
            <person name="Sanogo M.D."/>
            <person name="Zwaenepoel A."/>
            <person name="Wallace J."/>
            <person name="Van De Peer Y."/>
            <person name="Van Deynze A."/>
        </authorList>
    </citation>
    <scope>NUCLEOTIDE SEQUENCE</scope>
    <source>
        <tissue evidence="2">Leaves</tissue>
    </source>
</reference>
<evidence type="ECO:0000313" key="3">
    <source>
        <dbReference type="Proteomes" id="UP000636709"/>
    </source>
</evidence>
<organism evidence="2 3">
    <name type="scientific">Digitaria exilis</name>
    <dbReference type="NCBI Taxonomy" id="1010633"/>
    <lineage>
        <taxon>Eukaryota</taxon>
        <taxon>Viridiplantae</taxon>
        <taxon>Streptophyta</taxon>
        <taxon>Embryophyta</taxon>
        <taxon>Tracheophyta</taxon>
        <taxon>Spermatophyta</taxon>
        <taxon>Magnoliopsida</taxon>
        <taxon>Liliopsida</taxon>
        <taxon>Poales</taxon>
        <taxon>Poaceae</taxon>
        <taxon>PACMAD clade</taxon>
        <taxon>Panicoideae</taxon>
        <taxon>Panicodae</taxon>
        <taxon>Paniceae</taxon>
        <taxon>Anthephorinae</taxon>
        <taxon>Digitaria</taxon>
    </lineage>
</organism>
<feature type="region of interest" description="Disordered" evidence="1">
    <location>
        <begin position="138"/>
        <end position="168"/>
    </location>
</feature>
<sequence>MADASSSSGGGAGDGPHPSFSPATATRPSPASLDGGLLLRLLQNPPHGQPRAETPVPGPGAHHFFVDPAVATVGPLFAAPLQMQGGVFAWSSTSAPQPQQHQLRFLDPRFTPGETYAALGGDGLGFGSGDAVRVERPRPGAPPPGFGKPSHPSAALHDASNTFEGAPSREQNHHQCLMVSGVQLQFVVAVVWL</sequence>
<keyword evidence="3" id="KW-1185">Reference proteome</keyword>
<name>A0A835FCH0_9POAL</name>
<evidence type="ECO:0000313" key="2">
    <source>
        <dbReference type="EMBL" id="KAF8742749.1"/>
    </source>
</evidence>
<proteinExistence type="predicted"/>
<accession>A0A835FCH0</accession>
<dbReference type="Proteomes" id="UP000636709">
    <property type="component" value="Unassembled WGS sequence"/>
</dbReference>
<evidence type="ECO:0000256" key="1">
    <source>
        <dbReference type="SAM" id="MobiDB-lite"/>
    </source>
</evidence>
<protein>
    <submittedName>
        <fullName evidence="2">Uncharacterized protein</fullName>
    </submittedName>
</protein>
<feature type="region of interest" description="Disordered" evidence="1">
    <location>
        <begin position="1"/>
        <end position="33"/>
    </location>
</feature>
<gene>
    <name evidence="2" type="ORF">HU200_013556</name>
</gene>
<dbReference type="EMBL" id="JACEFO010001274">
    <property type="protein sequence ID" value="KAF8742749.1"/>
    <property type="molecule type" value="Genomic_DNA"/>
</dbReference>
<comment type="caution">
    <text evidence="2">The sequence shown here is derived from an EMBL/GenBank/DDBJ whole genome shotgun (WGS) entry which is preliminary data.</text>
</comment>
<dbReference type="AlphaFoldDB" id="A0A835FCH0"/>
<feature type="region of interest" description="Disordered" evidence="1">
    <location>
        <begin position="41"/>
        <end position="60"/>
    </location>
</feature>